<evidence type="ECO:0000313" key="2">
    <source>
        <dbReference type="EMBL" id="KAB8252032.1"/>
    </source>
</evidence>
<gene>
    <name evidence="2" type="ORF">BDV35DRAFT_278680</name>
</gene>
<reference evidence="2" key="1">
    <citation type="submission" date="2019-04" db="EMBL/GenBank/DDBJ databases">
        <title>Friends and foes A comparative genomics study of 23 Aspergillus species from section Flavi.</title>
        <authorList>
            <consortium name="DOE Joint Genome Institute"/>
            <person name="Kjaerbolling I."/>
            <person name="Vesth T."/>
            <person name="Frisvad J.C."/>
            <person name="Nybo J.L."/>
            <person name="Theobald S."/>
            <person name="Kildgaard S."/>
            <person name="Isbrandt T."/>
            <person name="Kuo A."/>
            <person name="Sato A."/>
            <person name="Lyhne E.K."/>
            <person name="Kogle M.E."/>
            <person name="Wiebenga A."/>
            <person name="Kun R.S."/>
            <person name="Lubbers R.J."/>
            <person name="Makela M.R."/>
            <person name="Barry K."/>
            <person name="Chovatia M."/>
            <person name="Clum A."/>
            <person name="Daum C."/>
            <person name="Haridas S."/>
            <person name="He G."/>
            <person name="LaButti K."/>
            <person name="Lipzen A."/>
            <person name="Mondo S."/>
            <person name="Riley R."/>
            <person name="Salamov A."/>
            <person name="Simmons B.A."/>
            <person name="Magnuson J.K."/>
            <person name="Henrissat B."/>
            <person name="Mortensen U.H."/>
            <person name="Larsen T.O."/>
            <person name="Devries R.P."/>
            <person name="Grigoriev I.V."/>
            <person name="Machida M."/>
            <person name="Baker S.E."/>
            <person name="Andersen M.R."/>
        </authorList>
    </citation>
    <scope>NUCLEOTIDE SEQUENCE [LARGE SCALE GENOMIC DNA]</scope>
    <source>
        <strain evidence="2">CBS 121.62</strain>
    </source>
</reference>
<organism evidence="2">
    <name type="scientific">Aspergillus flavus</name>
    <dbReference type="NCBI Taxonomy" id="5059"/>
    <lineage>
        <taxon>Eukaryota</taxon>
        <taxon>Fungi</taxon>
        <taxon>Dikarya</taxon>
        <taxon>Ascomycota</taxon>
        <taxon>Pezizomycotina</taxon>
        <taxon>Eurotiomycetes</taxon>
        <taxon>Eurotiomycetidae</taxon>
        <taxon>Eurotiales</taxon>
        <taxon>Aspergillaceae</taxon>
        <taxon>Aspergillus</taxon>
        <taxon>Aspergillus subgen. Circumdati</taxon>
    </lineage>
</organism>
<protein>
    <submittedName>
        <fullName evidence="2">Uncharacterized protein</fullName>
    </submittedName>
</protein>
<sequence>MIDDSQPVISDAVLLQLPFVAFIICYSVFLMPLCSVRAYDHLMVNPWKFTLKINLRCRRVTIVSRYYDKHSIVPCERGARS</sequence>
<dbReference type="EMBL" id="ML734557">
    <property type="protein sequence ID" value="KAB8252032.1"/>
    <property type="molecule type" value="Genomic_DNA"/>
</dbReference>
<name>A0A5N6HBX5_ASPFL</name>
<dbReference type="AlphaFoldDB" id="A0A5N6HBX5"/>
<accession>A0A5N6HBX5</accession>
<keyword evidence="1" id="KW-0472">Membrane</keyword>
<evidence type="ECO:0000256" key="1">
    <source>
        <dbReference type="SAM" id="Phobius"/>
    </source>
</evidence>
<proteinExistence type="predicted"/>
<keyword evidence="1" id="KW-1133">Transmembrane helix</keyword>
<feature type="transmembrane region" description="Helical" evidence="1">
    <location>
        <begin position="12"/>
        <end position="33"/>
    </location>
</feature>
<keyword evidence="1" id="KW-0812">Transmembrane</keyword>
<dbReference type="Proteomes" id="UP000325434">
    <property type="component" value="Unassembled WGS sequence"/>
</dbReference>